<organism evidence="9">
    <name type="scientific">marine metagenome</name>
    <dbReference type="NCBI Taxonomy" id="408172"/>
    <lineage>
        <taxon>unclassified sequences</taxon>
        <taxon>metagenomes</taxon>
        <taxon>ecological metagenomes</taxon>
    </lineage>
</organism>
<sequence>MKVGVPKEVRNNERRVALVPDSVSKLTTAGVEVIVQAGAGESAYFFDDAYVSAGATIAPDVQSLFESVDVIVKVQRPTFDDKQAQSEIAMMPSGSVLIALLQPLFNPELVRELAECDITGFSMDSIPRIARAQSMDALSSMSSIAGYKAAIIAADSLGTYFPMMVTAAGTTPPAKGLILGAGVAGLQAIATSRRLGAVVKAFDVRPAAREQVESLGATFIEETIHSDESEDESGYAKQLNQEAQHLEQDLIHRHAKESDFIITTALVPGRDAPILVTKEMVQDMHDGAVIVDIAAETGGNCELTVPGKTVVEHGVTIHGPLDLASSVPIHSSQLYSRNILTLLQHLIVDGALHFDFDDTITKECCITYNGKIIHEPTLALLATK</sequence>
<dbReference type="CDD" id="cd05304">
    <property type="entry name" value="Rubrum_tdh"/>
    <property type="match status" value="1"/>
</dbReference>
<evidence type="ECO:0000256" key="6">
    <source>
        <dbReference type="ARBA" id="ARBA00048202"/>
    </source>
</evidence>
<dbReference type="SUPFAM" id="SSF52283">
    <property type="entry name" value="Formate/glycerate dehydrogenase catalytic domain-like"/>
    <property type="match status" value="1"/>
</dbReference>
<dbReference type="Pfam" id="PF01262">
    <property type="entry name" value="AlaDh_PNT_C"/>
    <property type="match status" value="1"/>
</dbReference>
<protein>
    <recommendedName>
        <fullName evidence="1">proton-translocating NAD(P)(+) transhydrogenase</fullName>
        <ecNumber evidence="1">7.1.1.1</ecNumber>
    </recommendedName>
</protein>
<dbReference type="SMART" id="SM01003">
    <property type="entry name" value="AlaDh_PNT_N"/>
    <property type="match status" value="1"/>
</dbReference>
<dbReference type="SUPFAM" id="SSF51735">
    <property type="entry name" value="NAD(P)-binding Rossmann-fold domains"/>
    <property type="match status" value="1"/>
</dbReference>
<dbReference type="InterPro" id="IPR007698">
    <property type="entry name" value="AlaDH/PNT_NAD(H)-bd"/>
</dbReference>
<evidence type="ECO:0000259" key="7">
    <source>
        <dbReference type="SMART" id="SM01002"/>
    </source>
</evidence>
<feature type="domain" description="Alanine dehydrogenase/pyridine nucleotide transhydrogenase N-terminal" evidence="8">
    <location>
        <begin position="4"/>
        <end position="145"/>
    </location>
</feature>
<feature type="domain" description="Alanine dehydrogenase/pyridine nucleotide transhydrogenase NAD(H)-binding" evidence="7">
    <location>
        <begin position="154"/>
        <end position="319"/>
    </location>
</feature>
<dbReference type="Pfam" id="PF05222">
    <property type="entry name" value="AlaDh_PNT_N"/>
    <property type="match status" value="1"/>
</dbReference>
<dbReference type="Gene3D" id="3.40.50.720">
    <property type="entry name" value="NAD(P)-binding Rossmann-like Domain"/>
    <property type="match status" value="2"/>
</dbReference>
<dbReference type="PANTHER" id="PTHR10160">
    <property type="entry name" value="NAD(P) TRANSHYDROGENASE"/>
    <property type="match status" value="1"/>
</dbReference>
<accession>A0A382JW84</accession>
<keyword evidence="5" id="KW-0520">NAD</keyword>
<dbReference type="InterPro" id="IPR036291">
    <property type="entry name" value="NAD(P)-bd_dom_sf"/>
</dbReference>
<dbReference type="GO" id="GO:0008750">
    <property type="term" value="F:proton-translocating NAD(P)+ transhydrogenase activity"/>
    <property type="evidence" value="ECO:0007669"/>
    <property type="project" value="UniProtKB-EC"/>
</dbReference>
<dbReference type="AlphaFoldDB" id="A0A382JW84"/>
<evidence type="ECO:0000256" key="2">
    <source>
        <dbReference type="ARBA" id="ARBA00022741"/>
    </source>
</evidence>
<evidence type="ECO:0000259" key="8">
    <source>
        <dbReference type="SMART" id="SM01003"/>
    </source>
</evidence>
<gene>
    <name evidence="9" type="ORF">METZ01_LOCUS269224</name>
</gene>
<evidence type="ECO:0000256" key="1">
    <source>
        <dbReference type="ARBA" id="ARBA00012943"/>
    </source>
</evidence>
<dbReference type="GO" id="GO:0006740">
    <property type="term" value="P:NADPH regeneration"/>
    <property type="evidence" value="ECO:0007669"/>
    <property type="project" value="TreeGrafter"/>
</dbReference>
<dbReference type="GO" id="GO:0050661">
    <property type="term" value="F:NADP binding"/>
    <property type="evidence" value="ECO:0007669"/>
    <property type="project" value="TreeGrafter"/>
</dbReference>
<comment type="catalytic activity">
    <reaction evidence="6">
        <text>NAD(+) + NADPH + H(+)(in) = NADH + NADP(+) + H(+)(out)</text>
        <dbReference type="Rhea" id="RHEA:47992"/>
        <dbReference type="ChEBI" id="CHEBI:15378"/>
        <dbReference type="ChEBI" id="CHEBI:57540"/>
        <dbReference type="ChEBI" id="CHEBI:57783"/>
        <dbReference type="ChEBI" id="CHEBI:57945"/>
        <dbReference type="ChEBI" id="CHEBI:58349"/>
        <dbReference type="EC" id="7.1.1.1"/>
    </reaction>
</comment>
<dbReference type="GO" id="GO:0005886">
    <property type="term" value="C:plasma membrane"/>
    <property type="evidence" value="ECO:0007669"/>
    <property type="project" value="TreeGrafter"/>
</dbReference>
<dbReference type="NCBIfam" id="NF006942">
    <property type="entry name" value="PRK09424.1"/>
    <property type="match status" value="1"/>
</dbReference>
<dbReference type="SMART" id="SM01002">
    <property type="entry name" value="AlaDh_PNT_C"/>
    <property type="match status" value="1"/>
</dbReference>
<keyword evidence="2" id="KW-0547">Nucleotide-binding</keyword>
<keyword evidence="3" id="KW-0521">NADP</keyword>
<evidence type="ECO:0000256" key="4">
    <source>
        <dbReference type="ARBA" id="ARBA00022967"/>
    </source>
</evidence>
<evidence type="ECO:0000256" key="5">
    <source>
        <dbReference type="ARBA" id="ARBA00023027"/>
    </source>
</evidence>
<dbReference type="EMBL" id="UINC01076832">
    <property type="protein sequence ID" value="SVC16370.1"/>
    <property type="molecule type" value="Genomic_DNA"/>
</dbReference>
<reference evidence="9" key="1">
    <citation type="submission" date="2018-05" db="EMBL/GenBank/DDBJ databases">
        <authorList>
            <person name="Lanie J.A."/>
            <person name="Ng W.-L."/>
            <person name="Kazmierczak K.M."/>
            <person name="Andrzejewski T.M."/>
            <person name="Davidsen T.M."/>
            <person name="Wayne K.J."/>
            <person name="Tettelin H."/>
            <person name="Glass J.I."/>
            <person name="Rusch D."/>
            <person name="Podicherti R."/>
            <person name="Tsui H.-C.T."/>
            <person name="Winkler M.E."/>
        </authorList>
    </citation>
    <scope>NUCLEOTIDE SEQUENCE</scope>
</reference>
<dbReference type="InterPro" id="IPR007886">
    <property type="entry name" value="AlaDH/PNT_N"/>
</dbReference>
<proteinExistence type="predicted"/>
<dbReference type="EC" id="7.1.1.1" evidence="1"/>
<dbReference type="PANTHER" id="PTHR10160:SF19">
    <property type="entry name" value="PROTON-TRANSLOCATING NAD(P)(+) TRANSHYDROGENASE"/>
    <property type="match status" value="1"/>
</dbReference>
<evidence type="ECO:0000256" key="3">
    <source>
        <dbReference type="ARBA" id="ARBA00022857"/>
    </source>
</evidence>
<evidence type="ECO:0000313" key="9">
    <source>
        <dbReference type="EMBL" id="SVC16370.1"/>
    </source>
</evidence>
<keyword evidence="4" id="KW-1278">Translocase</keyword>
<name>A0A382JW84_9ZZZZ</name>